<name>A0ABW3NDP7_9BACI</name>
<keyword evidence="4 5" id="KW-0472">Membrane</keyword>
<feature type="transmembrane region" description="Helical" evidence="5">
    <location>
        <begin position="179"/>
        <end position="204"/>
    </location>
</feature>
<dbReference type="Pfam" id="PF04932">
    <property type="entry name" value="Wzy_C"/>
    <property type="match status" value="1"/>
</dbReference>
<dbReference type="PANTHER" id="PTHR37422:SF13">
    <property type="entry name" value="LIPOPOLYSACCHARIDE BIOSYNTHESIS PROTEIN PA4999-RELATED"/>
    <property type="match status" value="1"/>
</dbReference>
<feature type="transmembrane region" description="Helical" evidence="5">
    <location>
        <begin position="261"/>
        <end position="279"/>
    </location>
</feature>
<sequence>MQKISKSNYEMYNIQNKSKGINFSELALLIFVFYIFTQGWLFYLIIQNNFIEITVLLVVTSILFFKSLINNFSVLTFTLLDALWVFSIAVILVLISMSGFKENDVLIFMYVFGLLFLLLAKTNINNFDTSFIVIKYAAIVYALSSIFHYFFTETYHSLIFPYIPSTAQQRVLELVNLDYFAGLGLSQPSLAAGPMIMGIGVTLAQLNSGEKQNKKWNIIIIILLIITLLIAGKRSVLIWGGISVVITQLLLASGKKKVLKILKYSSIGLILVGITYVFWEFLQSLPILSKVVESIQGIDSGEDVTNGRIVLYQRAWELFLENPIFGIGWGQFVEVTSGLLARDLVVHNVYLQLLSETGLIGFIIIIIPIIYGYILTIKCYKGIKNTTFISVKWKTGLVFSIYYQTFFLLYCFTENPFYNVVYLFMFFFCLAIVNSFIVLKIRKSEYYEV</sequence>
<gene>
    <name evidence="7" type="ORF">ACFQ19_00070</name>
</gene>
<accession>A0ABW3NDP7</accession>
<protein>
    <submittedName>
        <fullName evidence="7">O-antigen ligase family protein</fullName>
    </submittedName>
</protein>
<feature type="transmembrane region" description="Helical" evidence="5">
    <location>
        <begin position="72"/>
        <end position="97"/>
    </location>
</feature>
<keyword evidence="7" id="KW-0436">Ligase</keyword>
<feature type="transmembrane region" description="Helical" evidence="5">
    <location>
        <begin position="132"/>
        <end position="151"/>
    </location>
</feature>
<keyword evidence="2 5" id="KW-0812">Transmembrane</keyword>
<feature type="transmembrane region" description="Helical" evidence="5">
    <location>
        <begin position="216"/>
        <end position="231"/>
    </location>
</feature>
<organism evidence="7 8">
    <name type="scientific">Oceanobacillus locisalsi</name>
    <dbReference type="NCBI Taxonomy" id="546107"/>
    <lineage>
        <taxon>Bacteria</taxon>
        <taxon>Bacillati</taxon>
        <taxon>Bacillota</taxon>
        <taxon>Bacilli</taxon>
        <taxon>Bacillales</taxon>
        <taxon>Bacillaceae</taxon>
        <taxon>Oceanobacillus</taxon>
    </lineage>
</organism>
<feature type="transmembrane region" description="Helical" evidence="5">
    <location>
        <begin position="103"/>
        <end position="120"/>
    </location>
</feature>
<feature type="transmembrane region" description="Helical" evidence="5">
    <location>
        <begin position="237"/>
        <end position="254"/>
    </location>
</feature>
<dbReference type="InterPro" id="IPR051533">
    <property type="entry name" value="WaaL-like"/>
</dbReference>
<feature type="domain" description="O-antigen ligase-related" evidence="6">
    <location>
        <begin position="220"/>
        <end position="366"/>
    </location>
</feature>
<keyword evidence="8" id="KW-1185">Reference proteome</keyword>
<dbReference type="InterPro" id="IPR007016">
    <property type="entry name" value="O-antigen_ligase-rel_domated"/>
</dbReference>
<feature type="transmembrane region" description="Helical" evidence="5">
    <location>
        <begin position="349"/>
        <end position="374"/>
    </location>
</feature>
<feature type="transmembrane region" description="Helical" evidence="5">
    <location>
        <begin position="42"/>
        <end position="65"/>
    </location>
</feature>
<evidence type="ECO:0000256" key="2">
    <source>
        <dbReference type="ARBA" id="ARBA00022692"/>
    </source>
</evidence>
<evidence type="ECO:0000313" key="8">
    <source>
        <dbReference type="Proteomes" id="UP001597041"/>
    </source>
</evidence>
<dbReference type="EMBL" id="JBHTKK010000001">
    <property type="protein sequence ID" value="MFD1064406.1"/>
    <property type="molecule type" value="Genomic_DNA"/>
</dbReference>
<evidence type="ECO:0000256" key="4">
    <source>
        <dbReference type="ARBA" id="ARBA00023136"/>
    </source>
</evidence>
<comment type="caution">
    <text evidence="7">The sequence shown here is derived from an EMBL/GenBank/DDBJ whole genome shotgun (WGS) entry which is preliminary data.</text>
</comment>
<comment type="subcellular location">
    <subcellularLocation>
        <location evidence="1">Membrane</location>
        <topology evidence="1">Multi-pass membrane protein</topology>
    </subcellularLocation>
</comment>
<evidence type="ECO:0000256" key="3">
    <source>
        <dbReference type="ARBA" id="ARBA00022989"/>
    </source>
</evidence>
<dbReference type="RefSeq" id="WP_379589804.1">
    <property type="nucleotide sequence ID" value="NZ_JBHTKK010000001.1"/>
</dbReference>
<dbReference type="Proteomes" id="UP001597041">
    <property type="component" value="Unassembled WGS sequence"/>
</dbReference>
<feature type="transmembrane region" description="Helical" evidence="5">
    <location>
        <begin position="20"/>
        <end position="36"/>
    </location>
</feature>
<evidence type="ECO:0000313" key="7">
    <source>
        <dbReference type="EMBL" id="MFD1064406.1"/>
    </source>
</evidence>
<proteinExistence type="predicted"/>
<dbReference type="GO" id="GO:0016874">
    <property type="term" value="F:ligase activity"/>
    <property type="evidence" value="ECO:0007669"/>
    <property type="project" value="UniProtKB-KW"/>
</dbReference>
<feature type="transmembrane region" description="Helical" evidence="5">
    <location>
        <begin position="395"/>
        <end position="413"/>
    </location>
</feature>
<feature type="transmembrane region" description="Helical" evidence="5">
    <location>
        <begin position="419"/>
        <end position="439"/>
    </location>
</feature>
<evidence type="ECO:0000259" key="6">
    <source>
        <dbReference type="Pfam" id="PF04932"/>
    </source>
</evidence>
<evidence type="ECO:0000256" key="1">
    <source>
        <dbReference type="ARBA" id="ARBA00004141"/>
    </source>
</evidence>
<dbReference type="PANTHER" id="PTHR37422">
    <property type="entry name" value="TEICHURONIC ACID BIOSYNTHESIS PROTEIN TUAE"/>
    <property type="match status" value="1"/>
</dbReference>
<evidence type="ECO:0000256" key="5">
    <source>
        <dbReference type="SAM" id="Phobius"/>
    </source>
</evidence>
<reference evidence="8" key="1">
    <citation type="journal article" date="2019" name="Int. J. Syst. Evol. Microbiol.">
        <title>The Global Catalogue of Microorganisms (GCM) 10K type strain sequencing project: providing services to taxonomists for standard genome sequencing and annotation.</title>
        <authorList>
            <consortium name="The Broad Institute Genomics Platform"/>
            <consortium name="The Broad Institute Genome Sequencing Center for Infectious Disease"/>
            <person name="Wu L."/>
            <person name="Ma J."/>
        </authorList>
    </citation>
    <scope>NUCLEOTIDE SEQUENCE [LARGE SCALE GENOMIC DNA]</scope>
    <source>
        <strain evidence="8">CCUG 56608</strain>
    </source>
</reference>
<keyword evidence="3 5" id="KW-1133">Transmembrane helix</keyword>